<dbReference type="EMBL" id="CP011568">
    <property type="protein sequence ID" value="AKJ69654.1"/>
    <property type="molecule type" value="Genomic_DNA"/>
</dbReference>
<dbReference type="KEGG" id="ptx:ABW99_16995"/>
<dbReference type="InterPro" id="IPR036291">
    <property type="entry name" value="NAD(P)-bd_dom_sf"/>
</dbReference>
<dbReference type="NCBIfam" id="NF005603">
    <property type="entry name" value="PRK07340.1"/>
    <property type="match status" value="1"/>
</dbReference>
<keyword evidence="2" id="KW-1185">Reference proteome</keyword>
<dbReference type="SUPFAM" id="SSF51735">
    <property type="entry name" value="NAD(P)-binding Rossmann-fold domains"/>
    <property type="match status" value="1"/>
</dbReference>
<evidence type="ECO:0000313" key="1">
    <source>
        <dbReference type="EMBL" id="AKJ69654.1"/>
    </source>
</evidence>
<evidence type="ECO:0000313" key="2">
    <source>
        <dbReference type="Proteomes" id="UP000036700"/>
    </source>
</evidence>
<dbReference type="OrthoDB" id="5293744at2"/>
<dbReference type="Gene3D" id="3.30.1780.10">
    <property type="entry name" value="ornithine cyclodeaminase, domain 1"/>
    <property type="match status" value="1"/>
</dbReference>
<gene>
    <name evidence="1" type="ORF">ABW99_16995</name>
</gene>
<dbReference type="Pfam" id="PF02423">
    <property type="entry name" value="OCD_Mu_crystall"/>
    <property type="match status" value="1"/>
</dbReference>
<dbReference type="GO" id="GO:0005737">
    <property type="term" value="C:cytoplasm"/>
    <property type="evidence" value="ECO:0007669"/>
    <property type="project" value="TreeGrafter"/>
</dbReference>
<dbReference type="RefSeq" id="WP_047215565.1">
    <property type="nucleotide sequence ID" value="NZ_CP011568.3"/>
</dbReference>
<dbReference type="STRING" id="445709.ABW99_16995"/>
<protein>
    <submittedName>
        <fullName evidence="1">Ornithine cyclodeaminase</fullName>
    </submittedName>
</protein>
<dbReference type="Proteomes" id="UP000036700">
    <property type="component" value="Chromosome"/>
</dbReference>
<name>A0A0G3EUF2_9BURK</name>
<dbReference type="PANTHER" id="PTHR13812">
    <property type="entry name" value="KETIMINE REDUCTASE MU-CRYSTALLIN"/>
    <property type="match status" value="1"/>
</dbReference>
<dbReference type="PATRIC" id="fig|445709.3.peg.3592"/>
<accession>A0A0G3EUF2</accession>
<reference evidence="2" key="1">
    <citation type="submission" date="2015-06" db="EMBL/GenBank/DDBJ databases">
        <authorList>
            <person name="Lim Y.L."/>
            <person name="Ee R."/>
            <person name="Yong D."/>
            <person name="How K.Y."/>
            <person name="Yin W.F."/>
            <person name="Chan K.G."/>
        </authorList>
    </citation>
    <scope>NUCLEOTIDE SEQUENCE [LARGE SCALE GENOMIC DNA]</scope>
    <source>
        <strain evidence="2">DSM 25325</strain>
    </source>
</reference>
<sequence>MITLDAQQTAQALPYPELANAIETMLTEMRSGSAHAPERLVCHVGDGDGRDGRPGGILLVMPASNRDIAMTKHVNVHAGNARHGLPAIQGEVLVYDANNGQRLMLLDGPVLTSRRTAAVSLLAARKFAPRPRGPVLIVGAGVQARAHLEAFAAGLESRHFMLYSRTRANARALADHAQTLGVEATVVDSVEAGLQSATVVVAATTSTTPVLPDSGAMRWRDDIFIAAVGAFRPDMQELPPQLCRDAAVRGTLVIDTWEVKHEAGDLLHAGINWSRAVPLVDAVLTPDRFRAGGPVLFKSVGCALWDLAAVLCARRLEGSS</sequence>
<dbReference type="InterPro" id="IPR023401">
    <property type="entry name" value="ODC_N"/>
</dbReference>
<dbReference type="AlphaFoldDB" id="A0A0G3EUF2"/>
<proteinExistence type="predicted"/>
<dbReference type="InterPro" id="IPR003462">
    <property type="entry name" value="ODC_Mu_crystall"/>
</dbReference>
<dbReference type="PIRSF" id="PIRSF001439">
    <property type="entry name" value="CryM"/>
    <property type="match status" value="1"/>
</dbReference>
<organism evidence="1 2">
    <name type="scientific">Pandoraea thiooxydans</name>
    <dbReference type="NCBI Taxonomy" id="445709"/>
    <lineage>
        <taxon>Bacteria</taxon>
        <taxon>Pseudomonadati</taxon>
        <taxon>Pseudomonadota</taxon>
        <taxon>Betaproteobacteria</taxon>
        <taxon>Burkholderiales</taxon>
        <taxon>Burkholderiaceae</taxon>
        <taxon>Pandoraea</taxon>
    </lineage>
</organism>
<dbReference type="PANTHER" id="PTHR13812:SF19">
    <property type="entry name" value="KETIMINE REDUCTASE MU-CRYSTALLIN"/>
    <property type="match status" value="1"/>
</dbReference>
<dbReference type="Gene3D" id="3.40.50.720">
    <property type="entry name" value="NAD(P)-binding Rossmann-like Domain"/>
    <property type="match status" value="1"/>
</dbReference>